<proteinExistence type="predicted"/>
<name>A0A2R4WI82_9HYPH</name>
<dbReference type="InterPro" id="IPR041352">
    <property type="entry name" value="Mtd_N"/>
</dbReference>
<sequence length="742" mass="78217">MTRQTLQIARGNTAKVASYPAAPGEPFVNTDTGRLHAGNGLPGGVPAALKSEVEALIVALANKRDKSPYELVLTQELLSGDGSAAQAAINLFIGLPGRKRIYTAPGPLYFPRVIVLQYVNDLEWVAQGTDYIVRAPIPASGVLDQNYSWNGFLFIANCAGVDFLGSATIDYDNLPFTQGTITAVNGTSTFDVKVDDGFRIDFATSEGHFGVDGDGILDSGSNSNVASITPLGNRTLRIAQMNSVNGALYVVGKRVAIQHKKYSTPQAAAEPLIVCYSNRDIRWLGSYLILAAASTGVFNNYGAGTQNWSGVRIARKFGRLISANADGQQHVGLRGADLILDDPLLEGMCDDAMHVFNAQYTVTAVSGTTITSGGGDLPAWWDTTYSRVRVIAPNGASRGEGRITSTTSGGGQWSVTLDTLPAGTAPGDRILNLSLLPRKTQVFDGVIGRNWGNGLRLDCTNLMVRRVQFDRTLFAGVVAAAANEFQQGAAPSDVIVDDCDFDNCQRNRGLESADYLPVSIAVYATSLDGSGGGYAPVQDIGGVEIIRNRIRHTDGGGVAICEAHNVTASDNTFYDISRVPLNSDPGNIRRNDITLRNVSKAIIDDNKNLDLTGRIASAGGAVVAEVGRNPGMSLSGIVVAGDLASITAAGTDQASATSLPARSNRVVAGSGGVRLPAIAAWGARTITVTNATNAPILIYSNGSEYFEVGGASRPLKPAQTETYIPSLEIGWVEVGRAAPINY</sequence>
<dbReference type="OrthoDB" id="175424at2"/>
<dbReference type="RefSeq" id="WP_099953130.1">
    <property type="nucleotide sequence ID" value="NZ_CP028843.1"/>
</dbReference>
<dbReference type="Gene3D" id="2.160.20.10">
    <property type="entry name" value="Single-stranded right-handed beta-helix, Pectin lyase-like"/>
    <property type="match status" value="1"/>
</dbReference>
<feature type="domain" description="Major tropism determinant N-terminal" evidence="1">
    <location>
        <begin position="7"/>
        <end position="40"/>
    </location>
</feature>
<gene>
    <name evidence="2" type="ORF">DA075_10305</name>
</gene>
<dbReference type="InterPro" id="IPR012334">
    <property type="entry name" value="Pectin_lyas_fold"/>
</dbReference>
<reference evidence="2 3" key="1">
    <citation type="submission" date="2018-04" db="EMBL/GenBank/DDBJ databases">
        <title>Methylobacterium sp. PR1016A genome.</title>
        <authorList>
            <person name="Park W."/>
        </authorList>
    </citation>
    <scope>NUCLEOTIDE SEQUENCE [LARGE SCALE GENOMIC DNA]</scope>
    <source>
        <strain evidence="2 3">PR1016A</strain>
    </source>
</reference>
<dbReference type="Proteomes" id="UP000244755">
    <property type="component" value="Chromosome 1"/>
</dbReference>
<protein>
    <recommendedName>
        <fullName evidence="1">Major tropism determinant N-terminal domain-containing protein</fullName>
    </recommendedName>
</protein>
<evidence type="ECO:0000313" key="2">
    <source>
        <dbReference type="EMBL" id="AWB21254.1"/>
    </source>
</evidence>
<evidence type="ECO:0000313" key="3">
    <source>
        <dbReference type="Proteomes" id="UP000244755"/>
    </source>
</evidence>
<dbReference type="Pfam" id="PF18454">
    <property type="entry name" value="Mtd_N"/>
    <property type="match status" value="1"/>
</dbReference>
<organism evidence="2 3">
    <name type="scientific">Methylobacterium currus</name>
    <dbReference type="NCBI Taxonomy" id="2051553"/>
    <lineage>
        <taxon>Bacteria</taxon>
        <taxon>Pseudomonadati</taxon>
        <taxon>Pseudomonadota</taxon>
        <taxon>Alphaproteobacteria</taxon>
        <taxon>Hyphomicrobiales</taxon>
        <taxon>Methylobacteriaceae</taxon>
        <taxon>Methylobacterium</taxon>
    </lineage>
</organism>
<dbReference type="AlphaFoldDB" id="A0A2R4WI82"/>
<dbReference type="KEGG" id="mee:DA075_10305"/>
<keyword evidence="3" id="KW-1185">Reference proteome</keyword>
<evidence type="ECO:0000259" key="1">
    <source>
        <dbReference type="Pfam" id="PF18454"/>
    </source>
</evidence>
<dbReference type="InterPro" id="IPR011050">
    <property type="entry name" value="Pectin_lyase_fold/virulence"/>
</dbReference>
<dbReference type="Gene3D" id="2.10.10.30">
    <property type="match status" value="1"/>
</dbReference>
<dbReference type="SUPFAM" id="SSF51126">
    <property type="entry name" value="Pectin lyase-like"/>
    <property type="match status" value="1"/>
</dbReference>
<dbReference type="EMBL" id="CP028843">
    <property type="protein sequence ID" value="AWB21254.1"/>
    <property type="molecule type" value="Genomic_DNA"/>
</dbReference>
<accession>A0A2R4WI82</accession>